<dbReference type="AlphaFoldDB" id="K8WGX5"/>
<evidence type="ECO:0000313" key="3">
    <source>
        <dbReference type="Proteomes" id="UP000010290"/>
    </source>
</evidence>
<dbReference type="EMBL" id="AKKN01000010">
    <property type="protein sequence ID" value="EKT55485.1"/>
    <property type="molecule type" value="Genomic_DNA"/>
</dbReference>
<gene>
    <name evidence="1" type="ORF">OO7_10894</name>
    <name evidence="2" type="ORF">OO7_11174</name>
</gene>
<reference evidence="1 3" key="1">
    <citation type="journal article" date="2012" name="BMC Genomics">
        <title>Comparative genomics of bacteria in the genus Providencia isolated from wild Drosophila melanogaster.</title>
        <authorList>
            <person name="Galac M.R."/>
            <person name="Lazzaro B.P."/>
        </authorList>
    </citation>
    <scope>NUCLEOTIDE SEQUENCE [LARGE SCALE GENOMIC DNA]</scope>
    <source>
        <strain evidence="1 3">DSM 19967</strain>
    </source>
</reference>
<protein>
    <submittedName>
        <fullName evidence="1">Uncharacterized protein</fullName>
    </submittedName>
</protein>
<sequence length="114" mass="13065">MNPLYLRIVSDFKAGNEITTKNIKSIYASSDSHTKHTLAFLLKVGAVVKTDRKIGTLIVYVLQQNAYEKVPNKYKEIKKHEVKTKSYIKCDIKELMTTHNPLILKFDALLAEVR</sequence>
<keyword evidence="3" id="KW-1185">Reference proteome</keyword>
<comment type="caution">
    <text evidence="1">The sequence shown here is derived from an EMBL/GenBank/DDBJ whole genome shotgun (WGS) entry which is preliminary data.</text>
</comment>
<dbReference type="OrthoDB" id="6455203at2"/>
<evidence type="ECO:0000313" key="2">
    <source>
        <dbReference type="EMBL" id="EKT55541.1"/>
    </source>
</evidence>
<dbReference type="RefSeq" id="WP_008915983.1">
    <property type="nucleotide sequence ID" value="NZ_CM001773.1"/>
</dbReference>
<name>K8WGX5_9GAMM</name>
<dbReference type="Proteomes" id="UP000010290">
    <property type="component" value="Chromosome"/>
</dbReference>
<dbReference type="PATRIC" id="fig|1141660.3.peg.2175"/>
<accession>K8WGX5</accession>
<dbReference type="EMBL" id="AKKN01000010">
    <property type="protein sequence ID" value="EKT55541.1"/>
    <property type="molecule type" value="Genomic_DNA"/>
</dbReference>
<proteinExistence type="predicted"/>
<dbReference type="HOGENOM" id="CLU_2118913_0_0_6"/>
<organism evidence="1 3">
    <name type="scientific">Providencia sneebia DSM 19967</name>
    <dbReference type="NCBI Taxonomy" id="1141660"/>
    <lineage>
        <taxon>Bacteria</taxon>
        <taxon>Pseudomonadati</taxon>
        <taxon>Pseudomonadota</taxon>
        <taxon>Gammaproteobacteria</taxon>
        <taxon>Enterobacterales</taxon>
        <taxon>Morganellaceae</taxon>
        <taxon>Providencia</taxon>
    </lineage>
</organism>
<evidence type="ECO:0000313" key="1">
    <source>
        <dbReference type="EMBL" id="EKT55485.1"/>
    </source>
</evidence>